<evidence type="ECO:0000313" key="1">
    <source>
        <dbReference type="EMBL" id="ALA58128.1"/>
    </source>
</evidence>
<name>A0A0K2GB04_NITMO</name>
<dbReference type="KEGG" id="nmv:NITMOv2_1708"/>
<dbReference type="OrthoDB" id="9789591at2"/>
<dbReference type="EMBL" id="CP011801">
    <property type="protein sequence ID" value="ALA58128.1"/>
    <property type="molecule type" value="Genomic_DNA"/>
</dbReference>
<accession>A0A0K2GB04</accession>
<gene>
    <name evidence="1" type="ORF">NITMOv2_1708</name>
</gene>
<proteinExistence type="predicted"/>
<evidence type="ECO:0000313" key="2">
    <source>
        <dbReference type="Proteomes" id="UP000069205"/>
    </source>
</evidence>
<sequence length="119" mass="13265">MGPTKVVVEGNGLYDAVSGKLIKEGFASRHELEDYVNHHYLVLPVVDNAGRPWSLDGKPVYCLRGVQYETVSDERLHLARCPDCGGMGIRSDEFTVESDCIRCTACGHEFDARLEMMET</sequence>
<protein>
    <submittedName>
        <fullName evidence="1">Uncharacterized protein</fullName>
    </submittedName>
</protein>
<keyword evidence="2" id="KW-1185">Reference proteome</keyword>
<organism evidence="1 2">
    <name type="scientific">Nitrospira moscoviensis</name>
    <dbReference type="NCBI Taxonomy" id="42253"/>
    <lineage>
        <taxon>Bacteria</taxon>
        <taxon>Pseudomonadati</taxon>
        <taxon>Nitrospirota</taxon>
        <taxon>Nitrospiria</taxon>
        <taxon>Nitrospirales</taxon>
        <taxon>Nitrospiraceae</taxon>
        <taxon>Nitrospira</taxon>
    </lineage>
</organism>
<dbReference type="AlphaFoldDB" id="A0A0K2GB04"/>
<reference evidence="1 2" key="1">
    <citation type="journal article" date="2015" name="Proc. Natl. Acad. Sci. U.S.A.">
        <title>Expanded metabolic versatility of ubiquitous nitrite-oxidizing bacteria from the genus Nitrospira.</title>
        <authorList>
            <person name="Koch H."/>
            <person name="Lucker S."/>
            <person name="Albertsen M."/>
            <person name="Kitzinger K."/>
            <person name="Herbold C."/>
            <person name="Spieck E."/>
            <person name="Nielsen P.H."/>
            <person name="Wagner M."/>
            <person name="Daims H."/>
        </authorList>
    </citation>
    <scope>NUCLEOTIDE SEQUENCE [LARGE SCALE GENOMIC DNA]</scope>
    <source>
        <strain evidence="1 2">NSP M-1</strain>
    </source>
</reference>
<dbReference type="RefSeq" id="WP_053379334.1">
    <property type="nucleotide sequence ID" value="NZ_CP011801.1"/>
</dbReference>
<dbReference type="Proteomes" id="UP000069205">
    <property type="component" value="Chromosome"/>
</dbReference>
<dbReference type="PATRIC" id="fig|42253.5.peg.1680"/>